<dbReference type="Pfam" id="PF03150">
    <property type="entry name" value="CCP_MauG"/>
    <property type="match status" value="1"/>
</dbReference>
<gene>
    <name evidence="8" type="ORF">RJ45_04720</name>
</gene>
<dbReference type="GO" id="GO:0004130">
    <property type="term" value="F:cytochrome-c peroxidase activity"/>
    <property type="evidence" value="ECO:0007669"/>
    <property type="project" value="TreeGrafter"/>
</dbReference>
<dbReference type="Pfam" id="PF00034">
    <property type="entry name" value="Cytochrom_C"/>
    <property type="match status" value="1"/>
</dbReference>
<sequence length="465" mass="51823">MRKLYYAVGLGLVGYLTTVYVVDKFDQQLAIDRYHEMAKQNINPLSTAAFDVLNKNGCSYCHTSDSELPFYGQLPVVKQLMDADVTRAMRHFNIEAMMEQVRTGELVSEVDLAKLESAMADNSMPPALYLTMHWRSKLSPEETATLQDWVRQERLRHHQGQAKITKEFKYEAVQPIRTTFDVDMAKVELGDKLYHDTRLSGDNTVSCASCHALETGGVDRLVSSVGVDGAIGPINAPTVFNSVFNTHQFWDGRAHDLQAQAGGPPLNPLEMASESWDQIIDKLAIDEEMNAAFAAIYAEGITEHSITDAIAEFEKTLVTPNSRFDQFLRGNHEALTADEQEGYALFKQYKCSTCHVGEGMGGQSFEIMGLKKDYFADRGNVTEVDYGRFNATGEANDMHRFKVPTLRNVALTAPYFHDGSVATLADAVDKMAYYQVGVRLSQAEIGKITAYLETLNGEYNGQILQ</sequence>
<dbReference type="AlphaFoldDB" id="A0A0B9G865"/>
<dbReference type="InterPro" id="IPR051395">
    <property type="entry name" value="Cytochrome_c_Peroxidase/MauG"/>
</dbReference>
<dbReference type="Gene3D" id="1.10.760.10">
    <property type="entry name" value="Cytochrome c-like domain"/>
    <property type="match status" value="2"/>
</dbReference>
<keyword evidence="2 6" id="KW-0349">Heme</keyword>
<dbReference type="Proteomes" id="UP000031278">
    <property type="component" value="Unassembled WGS sequence"/>
</dbReference>
<dbReference type="GO" id="GO:0020037">
    <property type="term" value="F:heme binding"/>
    <property type="evidence" value="ECO:0007669"/>
    <property type="project" value="InterPro"/>
</dbReference>
<reference evidence="8 9" key="1">
    <citation type="submission" date="2014-12" db="EMBL/GenBank/DDBJ databases">
        <title>Genome sequencing of Photobacterium gaetbulicola AD005a.</title>
        <authorList>
            <person name="Adrian T.G.S."/>
            <person name="Chan K.G."/>
        </authorList>
    </citation>
    <scope>NUCLEOTIDE SEQUENCE [LARGE SCALE GENOMIC DNA]</scope>
    <source>
        <strain evidence="8 9">AD005a</strain>
    </source>
</reference>
<dbReference type="GO" id="GO:0009055">
    <property type="term" value="F:electron transfer activity"/>
    <property type="evidence" value="ECO:0007669"/>
    <property type="project" value="InterPro"/>
</dbReference>
<proteinExistence type="predicted"/>
<organism evidence="8 9">
    <name type="scientific">Photobacterium gaetbulicola</name>
    <dbReference type="NCBI Taxonomy" id="1295392"/>
    <lineage>
        <taxon>Bacteria</taxon>
        <taxon>Pseudomonadati</taxon>
        <taxon>Pseudomonadota</taxon>
        <taxon>Gammaproteobacteria</taxon>
        <taxon>Vibrionales</taxon>
        <taxon>Vibrionaceae</taxon>
        <taxon>Photobacterium</taxon>
    </lineage>
</organism>
<dbReference type="PROSITE" id="PS51007">
    <property type="entry name" value="CYTC"/>
    <property type="match status" value="2"/>
</dbReference>
<dbReference type="PANTHER" id="PTHR30600:SF7">
    <property type="entry name" value="CYTOCHROME C PEROXIDASE-RELATED"/>
    <property type="match status" value="1"/>
</dbReference>
<feature type="domain" description="Cytochrome c" evidence="7">
    <location>
        <begin position="185"/>
        <end position="317"/>
    </location>
</feature>
<dbReference type="Pfam" id="PF14376">
    <property type="entry name" value="Haem_bd"/>
    <property type="match status" value="1"/>
</dbReference>
<dbReference type="SUPFAM" id="SSF46626">
    <property type="entry name" value="Cytochrome c"/>
    <property type="match status" value="2"/>
</dbReference>
<evidence type="ECO:0000256" key="4">
    <source>
        <dbReference type="ARBA" id="ARBA00023002"/>
    </source>
</evidence>
<dbReference type="GO" id="GO:0046872">
    <property type="term" value="F:metal ion binding"/>
    <property type="evidence" value="ECO:0007669"/>
    <property type="project" value="UniProtKB-KW"/>
</dbReference>
<dbReference type="RefSeq" id="WP_039458836.1">
    <property type="nucleotide sequence ID" value="NZ_JWLZ01000047.1"/>
</dbReference>
<accession>A0A0B9G865</accession>
<comment type="subcellular location">
    <subcellularLocation>
        <location evidence="1">Cell envelope</location>
    </subcellularLocation>
</comment>
<dbReference type="InterPro" id="IPR009056">
    <property type="entry name" value="Cyt_c-like_dom"/>
</dbReference>
<dbReference type="PANTHER" id="PTHR30600">
    <property type="entry name" value="CYTOCHROME C PEROXIDASE-RELATED"/>
    <property type="match status" value="1"/>
</dbReference>
<protein>
    <submittedName>
        <fullName evidence="8">Cytochrome C peroxidase</fullName>
    </submittedName>
</protein>
<evidence type="ECO:0000256" key="6">
    <source>
        <dbReference type="PROSITE-ProRule" id="PRU00433"/>
    </source>
</evidence>
<comment type="caution">
    <text evidence="8">The sequence shown here is derived from an EMBL/GenBank/DDBJ whole genome shotgun (WGS) entry which is preliminary data.</text>
</comment>
<dbReference type="InterPro" id="IPR025992">
    <property type="entry name" value="Haem-bd"/>
</dbReference>
<evidence type="ECO:0000256" key="3">
    <source>
        <dbReference type="ARBA" id="ARBA00022723"/>
    </source>
</evidence>
<dbReference type="SMART" id="SM01235">
    <property type="entry name" value="Haem_bd"/>
    <property type="match status" value="1"/>
</dbReference>
<feature type="domain" description="Cytochrome c" evidence="7">
    <location>
        <begin position="337"/>
        <end position="456"/>
    </location>
</feature>
<evidence type="ECO:0000313" key="9">
    <source>
        <dbReference type="Proteomes" id="UP000031278"/>
    </source>
</evidence>
<dbReference type="GO" id="GO:0030313">
    <property type="term" value="C:cell envelope"/>
    <property type="evidence" value="ECO:0007669"/>
    <property type="project" value="UniProtKB-SubCell"/>
</dbReference>
<dbReference type="InterPro" id="IPR004852">
    <property type="entry name" value="Di-haem_cyt_c_peroxidsae"/>
</dbReference>
<dbReference type="InterPro" id="IPR036909">
    <property type="entry name" value="Cyt_c-like_dom_sf"/>
</dbReference>
<dbReference type="EMBL" id="JWLZ01000047">
    <property type="protein sequence ID" value="KHT64759.1"/>
    <property type="molecule type" value="Genomic_DNA"/>
</dbReference>
<keyword evidence="4" id="KW-0560">Oxidoreductase</keyword>
<evidence type="ECO:0000256" key="5">
    <source>
        <dbReference type="ARBA" id="ARBA00023004"/>
    </source>
</evidence>
<evidence type="ECO:0000313" key="8">
    <source>
        <dbReference type="EMBL" id="KHT64759.1"/>
    </source>
</evidence>
<keyword evidence="8" id="KW-0575">Peroxidase</keyword>
<evidence type="ECO:0000256" key="2">
    <source>
        <dbReference type="ARBA" id="ARBA00022617"/>
    </source>
</evidence>
<evidence type="ECO:0000256" key="1">
    <source>
        <dbReference type="ARBA" id="ARBA00004196"/>
    </source>
</evidence>
<evidence type="ECO:0000259" key="7">
    <source>
        <dbReference type="PROSITE" id="PS51007"/>
    </source>
</evidence>
<name>A0A0B9G865_9GAMM</name>
<keyword evidence="5 6" id="KW-0408">Iron</keyword>
<keyword evidence="3 6" id="KW-0479">Metal-binding</keyword>